<gene>
    <name evidence="2" type="ORF">ALC62_01879</name>
</gene>
<dbReference type="AlphaFoldDB" id="A0A151INW2"/>
<proteinExistence type="predicted"/>
<dbReference type="EMBL" id="KQ976904">
    <property type="protein sequence ID" value="KYN07159.1"/>
    <property type="molecule type" value="Genomic_DNA"/>
</dbReference>
<reference evidence="2 3" key="1">
    <citation type="submission" date="2016-03" db="EMBL/GenBank/DDBJ databases">
        <title>Cyphomyrmex costatus WGS genome.</title>
        <authorList>
            <person name="Nygaard S."/>
            <person name="Hu H."/>
            <person name="Boomsma J."/>
            <person name="Zhang G."/>
        </authorList>
    </citation>
    <scope>NUCLEOTIDE SEQUENCE [LARGE SCALE GENOMIC DNA]</scope>
    <source>
        <strain evidence="2">MS0001</strain>
        <tissue evidence="2">Whole body</tissue>
    </source>
</reference>
<sequence length="53" mass="5714">FTALATPAGANDPRTPSSGRTGRIPPRFASNRLIPLSPLANRFSKRVPGPQNW</sequence>
<accession>A0A151INW2</accession>
<name>A0A151INW2_9HYME</name>
<keyword evidence="3" id="KW-1185">Reference proteome</keyword>
<dbReference type="Proteomes" id="UP000078542">
    <property type="component" value="Unassembled WGS sequence"/>
</dbReference>
<protein>
    <submittedName>
        <fullName evidence="2">Uncharacterized protein</fullName>
    </submittedName>
</protein>
<organism evidence="2 3">
    <name type="scientific">Cyphomyrmex costatus</name>
    <dbReference type="NCBI Taxonomy" id="456900"/>
    <lineage>
        <taxon>Eukaryota</taxon>
        <taxon>Metazoa</taxon>
        <taxon>Ecdysozoa</taxon>
        <taxon>Arthropoda</taxon>
        <taxon>Hexapoda</taxon>
        <taxon>Insecta</taxon>
        <taxon>Pterygota</taxon>
        <taxon>Neoptera</taxon>
        <taxon>Endopterygota</taxon>
        <taxon>Hymenoptera</taxon>
        <taxon>Apocrita</taxon>
        <taxon>Aculeata</taxon>
        <taxon>Formicoidea</taxon>
        <taxon>Formicidae</taxon>
        <taxon>Myrmicinae</taxon>
        <taxon>Cyphomyrmex</taxon>
    </lineage>
</organism>
<feature type="non-terminal residue" evidence="2">
    <location>
        <position position="1"/>
    </location>
</feature>
<evidence type="ECO:0000313" key="3">
    <source>
        <dbReference type="Proteomes" id="UP000078542"/>
    </source>
</evidence>
<evidence type="ECO:0000313" key="2">
    <source>
        <dbReference type="EMBL" id="KYN07159.1"/>
    </source>
</evidence>
<feature type="region of interest" description="Disordered" evidence="1">
    <location>
        <begin position="1"/>
        <end position="29"/>
    </location>
</feature>
<evidence type="ECO:0000256" key="1">
    <source>
        <dbReference type="SAM" id="MobiDB-lite"/>
    </source>
</evidence>